<keyword evidence="1" id="KW-0732">Signal</keyword>
<dbReference type="GeneID" id="93407407"/>
<proteinExistence type="predicted"/>
<dbReference type="AlphaFoldDB" id="A0A9Q5X7Q8"/>
<sequence length="494" mass="54774">MKTYYLLIHILLLSAVCASCSKEEGGNTPEPELPATPKLSIELNSRDIATKADDDYTPTKELEGIYDYYIYVVDAATNQVEAAVSGTAQSVDKVSVDDIEVEEGKKYVFAFANLKRIESDPIITDILKLTEGASAYGILSNDQTTQAVSFFAGKETNPLLVDGTHHIPMSALMDSTEVSAKERGYVKLDLYRMFAKIEFEFTNKYEGEVVIEEIKMDGFQNGNVYLMPHKFFPAMETEMEKDGVGNYKAQDKRDYAPFLPSGSYGEIVQPIVLNGETITLDAAPKKMEGSTPTYPKSSGHIYYVNETDLATTREQTPSTRFQISLLMTMDDEKVTKPISLPNHTYIRRNDHMIIPITISDYTFELAVGNSRAPIAGYPDYMQAGVADDFTCTLEYAGKTELFFNLRDVTGKLVEGLTEKDYDLTLVDDPNGLIAKDSDGQPDLTLESVGDGTGTITTTITNAYGTAILSLKIKLLDRTLSYTIYLVRERENTGN</sequence>
<protein>
    <recommendedName>
        <fullName evidence="4">Major fimbrial subunit protein N-terminal domain-containing protein</fullName>
    </recommendedName>
</protein>
<evidence type="ECO:0000256" key="1">
    <source>
        <dbReference type="SAM" id="SignalP"/>
    </source>
</evidence>
<feature type="chain" id="PRO_5040452864" description="Major fimbrial subunit protein N-terminal domain-containing protein" evidence="1">
    <location>
        <begin position="22"/>
        <end position="494"/>
    </location>
</feature>
<dbReference type="Proteomes" id="UP000195975">
    <property type="component" value="Unassembled WGS sequence"/>
</dbReference>
<comment type="caution">
    <text evidence="2">The sequence shown here is derived from an EMBL/GenBank/DDBJ whole genome shotgun (WGS) entry which is preliminary data.</text>
</comment>
<gene>
    <name evidence="2" type="ORF">B5F96_11220</name>
</gene>
<organism evidence="2 3">
    <name type="scientific">Parabacteroides johnsonii</name>
    <dbReference type="NCBI Taxonomy" id="387661"/>
    <lineage>
        <taxon>Bacteria</taxon>
        <taxon>Pseudomonadati</taxon>
        <taxon>Bacteroidota</taxon>
        <taxon>Bacteroidia</taxon>
        <taxon>Bacteroidales</taxon>
        <taxon>Tannerellaceae</taxon>
        <taxon>Parabacteroides</taxon>
    </lineage>
</organism>
<evidence type="ECO:0008006" key="4">
    <source>
        <dbReference type="Google" id="ProtNLM"/>
    </source>
</evidence>
<accession>A0A9Q5X7Q8</accession>
<dbReference type="RefSeq" id="WP_087375485.1">
    <property type="nucleotide sequence ID" value="NZ_CAJLBM010000006.1"/>
</dbReference>
<feature type="signal peptide" evidence="1">
    <location>
        <begin position="1"/>
        <end position="21"/>
    </location>
</feature>
<dbReference type="EMBL" id="NFIJ01000011">
    <property type="protein sequence ID" value="OUO04665.1"/>
    <property type="molecule type" value="Genomic_DNA"/>
</dbReference>
<evidence type="ECO:0000313" key="2">
    <source>
        <dbReference type="EMBL" id="OUO04665.1"/>
    </source>
</evidence>
<evidence type="ECO:0000313" key="3">
    <source>
        <dbReference type="Proteomes" id="UP000195975"/>
    </source>
</evidence>
<name>A0A9Q5X7Q8_9BACT</name>
<reference evidence="3" key="1">
    <citation type="submission" date="2017-04" db="EMBL/GenBank/DDBJ databases">
        <title>Function of individual gut microbiota members based on whole genome sequencing of pure cultures obtained from chicken caecum.</title>
        <authorList>
            <person name="Medvecky M."/>
            <person name="Cejkova D."/>
            <person name="Polansky O."/>
            <person name="Karasova D."/>
            <person name="Kubasova T."/>
            <person name="Cizek A."/>
            <person name="Rychlik I."/>
        </authorList>
    </citation>
    <scope>NUCLEOTIDE SEQUENCE [LARGE SCALE GENOMIC DNA]</scope>
    <source>
        <strain evidence="3">An42</strain>
    </source>
</reference>